<protein>
    <submittedName>
        <fullName evidence="2">Uncharacterized protein</fullName>
    </submittedName>
</protein>
<proteinExistence type="predicted"/>
<evidence type="ECO:0000313" key="2">
    <source>
        <dbReference type="EMBL" id="KAF8912187.1"/>
    </source>
</evidence>
<dbReference type="Proteomes" id="UP000724874">
    <property type="component" value="Unassembled WGS sequence"/>
</dbReference>
<dbReference type="AlphaFoldDB" id="A0A9P5NZZ6"/>
<organism evidence="2 3">
    <name type="scientific">Gymnopilus junonius</name>
    <name type="common">Spectacular rustgill mushroom</name>
    <name type="synonym">Gymnopilus spectabilis subsp. junonius</name>
    <dbReference type="NCBI Taxonomy" id="109634"/>
    <lineage>
        <taxon>Eukaryota</taxon>
        <taxon>Fungi</taxon>
        <taxon>Dikarya</taxon>
        <taxon>Basidiomycota</taxon>
        <taxon>Agaricomycotina</taxon>
        <taxon>Agaricomycetes</taxon>
        <taxon>Agaricomycetidae</taxon>
        <taxon>Agaricales</taxon>
        <taxon>Agaricineae</taxon>
        <taxon>Hymenogastraceae</taxon>
        <taxon>Gymnopilus</taxon>
    </lineage>
</organism>
<name>A0A9P5NZZ6_GYMJU</name>
<dbReference type="EMBL" id="JADNYJ010000003">
    <property type="protein sequence ID" value="KAF8912187.1"/>
    <property type="molecule type" value="Genomic_DNA"/>
</dbReference>
<evidence type="ECO:0000313" key="3">
    <source>
        <dbReference type="Proteomes" id="UP000724874"/>
    </source>
</evidence>
<comment type="caution">
    <text evidence="2">The sequence shown here is derived from an EMBL/GenBank/DDBJ whole genome shotgun (WGS) entry which is preliminary data.</text>
</comment>
<sequence length="117" mass="12659">MAMPRAQRRELFHLQMTVACVWSTMFTPPPILSPACIGMTMMTTMNTTKCSGSCPGRILPIWTPSSAPLSLTPPLEQEIHPSPAHANTDDVANGNYAEIDRGFHEAEDASASSPMSL</sequence>
<reference evidence="2" key="1">
    <citation type="submission" date="2020-11" db="EMBL/GenBank/DDBJ databases">
        <authorList>
            <consortium name="DOE Joint Genome Institute"/>
            <person name="Ahrendt S."/>
            <person name="Riley R."/>
            <person name="Andreopoulos W."/>
            <person name="LaButti K."/>
            <person name="Pangilinan J."/>
            <person name="Ruiz-duenas F.J."/>
            <person name="Barrasa J.M."/>
            <person name="Sanchez-Garcia M."/>
            <person name="Camarero S."/>
            <person name="Miyauchi S."/>
            <person name="Serrano A."/>
            <person name="Linde D."/>
            <person name="Babiker R."/>
            <person name="Drula E."/>
            <person name="Ayuso-Fernandez I."/>
            <person name="Pacheco R."/>
            <person name="Padilla G."/>
            <person name="Ferreira P."/>
            <person name="Barriuso J."/>
            <person name="Kellner H."/>
            <person name="Castanera R."/>
            <person name="Alfaro M."/>
            <person name="Ramirez L."/>
            <person name="Pisabarro A.G."/>
            <person name="Kuo A."/>
            <person name="Tritt A."/>
            <person name="Lipzen A."/>
            <person name="He G."/>
            <person name="Yan M."/>
            <person name="Ng V."/>
            <person name="Cullen D."/>
            <person name="Martin F."/>
            <person name="Rosso M.-N."/>
            <person name="Henrissat B."/>
            <person name="Hibbett D."/>
            <person name="Martinez A.T."/>
            <person name="Grigoriev I.V."/>
        </authorList>
    </citation>
    <scope>NUCLEOTIDE SEQUENCE</scope>
    <source>
        <strain evidence="2">AH 44721</strain>
    </source>
</reference>
<feature type="compositionally biased region" description="Basic and acidic residues" evidence="1">
    <location>
        <begin position="98"/>
        <end position="107"/>
    </location>
</feature>
<feature type="region of interest" description="Disordered" evidence="1">
    <location>
        <begin position="70"/>
        <end position="117"/>
    </location>
</feature>
<gene>
    <name evidence="2" type="ORF">CPB84DRAFT_1761548</name>
</gene>
<accession>A0A9P5NZZ6</accession>
<feature type="non-terminal residue" evidence="2">
    <location>
        <position position="117"/>
    </location>
</feature>
<keyword evidence="3" id="KW-1185">Reference proteome</keyword>
<evidence type="ECO:0000256" key="1">
    <source>
        <dbReference type="SAM" id="MobiDB-lite"/>
    </source>
</evidence>